<dbReference type="OrthoDB" id="340819at2"/>
<accession>A0A544T8S1</accession>
<dbReference type="InterPro" id="IPR056645">
    <property type="entry name" value="DUF7743"/>
</dbReference>
<feature type="domain" description="DUF7743" evidence="2">
    <location>
        <begin position="150"/>
        <end position="250"/>
    </location>
</feature>
<sequence length="670" mass="74555">MKKILLLTMTMILCIIYTLILPVDSVFANEDVTPPVLESIEVSPLTVKVGETITVKAKVTDDMSGVAHVGMVYNSPSSQNKMMIFNLSQNNEGFWEGKYTVQSYDENGKWTFDYMVISDKAFNHLPVNKENNVLDEDLTIITIENDTGGDVTPPVLDNIEVSPLNLKVGEYVTVKAKVSDDMSGVEHVSMNYSSPSSNSRRSVRLYKENEGLFEGIYFAQSNDESGKWILDSIFIEDKAGNDLYLHKNNNNLPDEDLTSFTIENESGGDKTPPVIENIEVSPLNVKVGETVTVKAKVTDDMSGVNEVLFYYKSPSENSFASLTLNHDIAGDYWMGSYKVREGAEFGLWKLQQITLNDKAGNELVLFDGYNNLPQGYITDFTVGNIPPEDLTPPESPSVNDVIEISKTITGTAEVGSIITVKVGNKVIGTAITTSEGKYTVEIEKQKAGTILYLTATDAAGNQSKATEVIIKKYIAPDDNPNSNPNPNPNPPPIENIVVIDNGKENLQKCYHESLVFNAIGCLKLKNIVPVYKQLNNRLIKVDYLKVDNYNLVYEEIPQMLGLGGNTWIERTSAINYETPSKKMLIKNAQFGSKSSGIMWKGLELKSGQIGKVTILEDIVVWETINKNKKSSRVLKKGQQFRVYRYVPSTYYIGDGRYVVKDEQVIFQQVD</sequence>
<dbReference type="RefSeq" id="WP_142538691.1">
    <property type="nucleotide sequence ID" value="NZ_BMIE01000005.1"/>
</dbReference>
<dbReference type="Gene3D" id="2.60.40.10">
    <property type="entry name" value="Immunoglobulins"/>
    <property type="match status" value="1"/>
</dbReference>
<dbReference type="InterPro" id="IPR041498">
    <property type="entry name" value="Big_6"/>
</dbReference>
<feature type="domain" description="DUF7743" evidence="2">
    <location>
        <begin position="30"/>
        <end position="140"/>
    </location>
</feature>
<evidence type="ECO:0000313" key="3">
    <source>
        <dbReference type="EMBL" id="TQR13859.1"/>
    </source>
</evidence>
<dbReference type="EMBL" id="VDGH01000005">
    <property type="protein sequence ID" value="TQR13859.1"/>
    <property type="molecule type" value="Genomic_DNA"/>
</dbReference>
<name>A0A544T8S1_9BACI</name>
<feature type="domain" description="Bacterial Ig" evidence="1">
    <location>
        <begin position="393"/>
        <end position="469"/>
    </location>
</feature>
<comment type="caution">
    <text evidence="3">The sequence shown here is derived from an EMBL/GenBank/DDBJ whole genome shotgun (WGS) entry which is preliminary data.</text>
</comment>
<evidence type="ECO:0000313" key="4">
    <source>
        <dbReference type="Proteomes" id="UP000317316"/>
    </source>
</evidence>
<dbReference type="Pfam" id="PF24893">
    <property type="entry name" value="DUF7743"/>
    <property type="match status" value="3"/>
</dbReference>
<keyword evidence="4" id="KW-1185">Reference proteome</keyword>
<feature type="domain" description="DUF7743" evidence="2">
    <location>
        <begin position="269"/>
        <end position="367"/>
    </location>
</feature>
<dbReference type="Proteomes" id="UP000317316">
    <property type="component" value="Unassembled WGS sequence"/>
</dbReference>
<proteinExistence type="predicted"/>
<protein>
    <submittedName>
        <fullName evidence="3">Uncharacterized protein</fullName>
    </submittedName>
</protein>
<dbReference type="AlphaFoldDB" id="A0A544T8S1"/>
<dbReference type="Pfam" id="PF17936">
    <property type="entry name" value="Big_6"/>
    <property type="match status" value="1"/>
</dbReference>
<evidence type="ECO:0000259" key="1">
    <source>
        <dbReference type="Pfam" id="PF17936"/>
    </source>
</evidence>
<organism evidence="3 4">
    <name type="scientific">Psychrobacillus lasiicapitis</name>
    <dbReference type="NCBI Taxonomy" id="1636719"/>
    <lineage>
        <taxon>Bacteria</taxon>
        <taxon>Bacillati</taxon>
        <taxon>Bacillota</taxon>
        <taxon>Bacilli</taxon>
        <taxon>Bacillales</taxon>
        <taxon>Bacillaceae</taxon>
        <taxon>Psychrobacillus</taxon>
    </lineage>
</organism>
<gene>
    <name evidence="3" type="ORF">FG382_09625</name>
</gene>
<evidence type="ECO:0000259" key="2">
    <source>
        <dbReference type="Pfam" id="PF24893"/>
    </source>
</evidence>
<dbReference type="InterPro" id="IPR013783">
    <property type="entry name" value="Ig-like_fold"/>
</dbReference>
<reference evidence="3 4" key="1">
    <citation type="submission" date="2019-05" db="EMBL/GenBank/DDBJ databases">
        <title>Psychrobacillus vulpis sp. nov., a new species isolated from feces of a red fox that inhabits in The Tablas de Daimiel Natural Park, Albacete, Spain.</title>
        <authorList>
            <person name="Rodriguez M."/>
            <person name="Reina J.C."/>
            <person name="Bejar V."/>
            <person name="Llamas I."/>
        </authorList>
    </citation>
    <scope>NUCLEOTIDE SEQUENCE [LARGE SCALE GENOMIC DNA]</scope>
    <source>
        <strain evidence="3 4">NEAU-3TGS17</strain>
    </source>
</reference>